<reference evidence="2 3" key="1">
    <citation type="submission" date="2018-11" db="EMBL/GenBank/DDBJ databases">
        <title>Sequencing the genomes of 1000 actinobacteria strains.</title>
        <authorList>
            <person name="Klenk H.-P."/>
        </authorList>
    </citation>
    <scope>NUCLEOTIDE SEQUENCE [LARGE SCALE GENOMIC DNA]</scope>
    <source>
        <strain evidence="2 3">DSM 44780</strain>
    </source>
</reference>
<feature type="region of interest" description="Disordered" evidence="1">
    <location>
        <begin position="1"/>
        <end position="25"/>
    </location>
</feature>
<dbReference type="Proteomes" id="UP000267408">
    <property type="component" value="Unassembled WGS sequence"/>
</dbReference>
<evidence type="ECO:0000313" key="3">
    <source>
        <dbReference type="Proteomes" id="UP000267408"/>
    </source>
</evidence>
<proteinExistence type="predicted"/>
<comment type="caution">
    <text evidence="2">The sequence shown here is derived from an EMBL/GenBank/DDBJ whole genome shotgun (WGS) entry which is preliminary data.</text>
</comment>
<dbReference type="AlphaFoldDB" id="A0A8G1XFK4"/>
<dbReference type="EMBL" id="RJVJ01000001">
    <property type="protein sequence ID" value="ROR46566.1"/>
    <property type="molecule type" value="Genomic_DNA"/>
</dbReference>
<sequence>MSVKKDQTARKSVALPVRARPQPEESIWSPVKRDIGTLAAANLDQITRTVKRRLKQIQHHPDLVDRCLVGTGLLMDG</sequence>
<accession>A0A8G1XFK4</accession>
<dbReference type="OrthoDB" id="341531at2"/>
<evidence type="ECO:0000256" key="1">
    <source>
        <dbReference type="SAM" id="MobiDB-lite"/>
    </source>
</evidence>
<organism evidence="2 3">
    <name type="scientific">Kitasatospora cineracea</name>
    <dbReference type="NCBI Taxonomy" id="88074"/>
    <lineage>
        <taxon>Bacteria</taxon>
        <taxon>Bacillati</taxon>
        <taxon>Actinomycetota</taxon>
        <taxon>Actinomycetes</taxon>
        <taxon>Kitasatosporales</taxon>
        <taxon>Streptomycetaceae</taxon>
        <taxon>Kitasatospora</taxon>
    </lineage>
</organism>
<name>A0A8G1XFK4_9ACTN</name>
<evidence type="ECO:0000313" key="2">
    <source>
        <dbReference type="EMBL" id="ROR46566.1"/>
    </source>
</evidence>
<gene>
    <name evidence="2" type="ORF">EDD39_4846</name>
</gene>
<evidence type="ECO:0008006" key="4">
    <source>
        <dbReference type="Google" id="ProtNLM"/>
    </source>
</evidence>
<protein>
    <recommendedName>
        <fullName evidence="4">DDE superfamily endonuclease</fullName>
    </recommendedName>
</protein>